<feature type="compositionally biased region" description="Basic and acidic residues" evidence="1">
    <location>
        <begin position="216"/>
        <end position="225"/>
    </location>
</feature>
<dbReference type="Proteomes" id="UP000230233">
    <property type="component" value="Chromosome X"/>
</dbReference>
<keyword evidence="3" id="KW-1185">Reference proteome</keyword>
<accession>A0A2G5SRW1</accession>
<organism evidence="2 3">
    <name type="scientific">Caenorhabditis nigoni</name>
    <dbReference type="NCBI Taxonomy" id="1611254"/>
    <lineage>
        <taxon>Eukaryota</taxon>
        <taxon>Metazoa</taxon>
        <taxon>Ecdysozoa</taxon>
        <taxon>Nematoda</taxon>
        <taxon>Chromadorea</taxon>
        <taxon>Rhabditida</taxon>
        <taxon>Rhabditina</taxon>
        <taxon>Rhabditomorpha</taxon>
        <taxon>Rhabditoidea</taxon>
        <taxon>Rhabditidae</taxon>
        <taxon>Peloderinae</taxon>
        <taxon>Caenorhabditis</taxon>
    </lineage>
</organism>
<dbReference type="EMBL" id="PDUG01000006">
    <property type="protein sequence ID" value="PIC17679.1"/>
    <property type="molecule type" value="Genomic_DNA"/>
</dbReference>
<reference evidence="3" key="1">
    <citation type="submission" date="2017-10" db="EMBL/GenBank/DDBJ databases">
        <title>Rapid genome shrinkage in a self-fertile nematode reveals novel sperm competition proteins.</title>
        <authorList>
            <person name="Yin D."/>
            <person name="Schwarz E.M."/>
            <person name="Thomas C.G."/>
            <person name="Felde R.L."/>
            <person name="Korf I.F."/>
            <person name="Cutter A.D."/>
            <person name="Schartner C.M."/>
            <person name="Ralston E.J."/>
            <person name="Meyer B.J."/>
            <person name="Haag E.S."/>
        </authorList>
    </citation>
    <scope>NUCLEOTIDE SEQUENCE [LARGE SCALE GENOMIC DNA]</scope>
    <source>
        <strain evidence="3">JU1422</strain>
    </source>
</reference>
<evidence type="ECO:0000256" key="1">
    <source>
        <dbReference type="SAM" id="MobiDB-lite"/>
    </source>
</evidence>
<feature type="region of interest" description="Disordered" evidence="1">
    <location>
        <begin position="1"/>
        <end position="36"/>
    </location>
</feature>
<dbReference type="AlphaFoldDB" id="A0A2G5SRW1"/>
<sequence length="239" mass="27476">MPVAEEMETEREPMTASQLKRGIGSPKKNREEEKDRDLLIVSTIEYPYQTQENVEALNKYRGVDREMALDLLREYNLKEAIKNRQKYRILKDKKPEASSPPKEKGSEEKALSTRNDDAQSQGKQSSEKKRDVAKSDSVVSEAAAPMKSKARGRKKTTSSLIKTPRQLVKAEIVKAPSGRKTKKSLDSEQILMKTGKMMLRRKRRQNYNQSTVSSEPARKKGKKEEDPDYEFDEEEDDDY</sequence>
<evidence type="ECO:0000313" key="2">
    <source>
        <dbReference type="EMBL" id="PIC17679.1"/>
    </source>
</evidence>
<protein>
    <submittedName>
        <fullName evidence="2">Uncharacterized protein</fullName>
    </submittedName>
</protein>
<evidence type="ECO:0000313" key="3">
    <source>
        <dbReference type="Proteomes" id="UP000230233"/>
    </source>
</evidence>
<feature type="region of interest" description="Disordered" evidence="1">
    <location>
        <begin position="83"/>
        <end position="239"/>
    </location>
</feature>
<feature type="compositionally biased region" description="Acidic residues" evidence="1">
    <location>
        <begin position="226"/>
        <end position="239"/>
    </location>
</feature>
<feature type="compositionally biased region" description="Basic and acidic residues" evidence="1">
    <location>
        <begin position="125"/>
        <end position="134"/>
    </location>
</feature>
<name>A0A2G5SRW1_9PELO</name>
<gene>
    <name evidence="2" type="primary">Cnig_chr_X.g23841</name>
    <name evidence="2" type="ORF">B9Z55_023841</name>
</gene>
<comment type="caution">
    <text evidence="2">The sequence shown here is derived from an EMBL/GenBank/DDBJ whole genome shotgun (WGS) entry which is preliminary data.</text>
</comment>
<proteinExistence type="predicted"/>
<feature type="compositionally biased region" description="Basic and acidic residues" evidence="1">
    <location>
        <begin position="89"/>
        <end position="117"/>
    </location>
</feature>